<evidence type="ECO:0000256" key="3">
    <source>
        <dbReference type="ARBA" id="ARBA00023027"/>
    </source>
</evidence>
<name>A0ABW1RMJ4_9LACO</name>
<dbReference type="Pfam" id="PF02826">
    <property type="entry name" value="2-Hacid_dh_C"/>
    <property type="match status" value="1"/>
</dbReference>
<organism evidence="7 8">
    <name type="scientific">Companilactobacillus huachuanensis</name>
    <dbReference type="NCBI Taxonomy" id="2559914"/>
    <lineage>
        <taxon>Bacteria</taxon>
        <taxon>Bacillati</taxon>
        <taxon>Bacillota</taxon>
        <taxon>Bacilli</taxon>
        <taxon>Lactobacillales</taxon>
        <taxon>Lactobacillaceae</taxon>
        <taxon>Companilactobacillus</taxon>
    </lineage>
</organism>
<comment type="caution">
    <text evidence="7">The sequence shown here is derived from an EMBL/GenBank/DDBJ whole genome shotgun (WGS) entry which is preliminary data.</text>
</comment>
<dbReference type="InterPro" id="IPR006139">
    <property type="entry name" value="D-isomer_2_OHA_DH_cat_dom"/>
</dbReference>
<feature type="domain" description="D-isomer specific 2-hydroxyacid dehydrogenase NAD-binding" evidence="6">
    <location>
        <begin position="113"/>
        <end position="300"/>
    </location>
</feature>
<gene>
    <name evidence="7" type="ORF">ACFQAV_10255</name>
</gene>
<evidence type="ECO:0000256" key="4">
    <source>
        <dbReference type="RuleBase" id="RU003719"/>
    </source>
</evidence>
<dbReference type="InterPro" id="IPR029753">
    <property type="entry name" value="D-isomer_DH_CS"/>
</dbReference>
<evidence type="ECO:0000256" key="1">
    <source>
        <dbReference type="ARBA" id="ARBA00005854"/>
    </source>
</evidence>
<dbReference type="Pfam" id="PF00389">
    <property type="entry name" value="2-Hacid_dh"/>
    <property type="match status" value="1"/>
</dbReference>
<dbReference type="InterPro" id="IPR036291">
    <property type="entry name" value="NAD(P)-bd_dom_sf"/>
</dbReference>
<dbReference type="SUPFAM" id="SSF51735">
    <property type="entry name" value="NAD(P)-binding Rossmann-fold domains"/>
    <property type="match status" value="1"/>
</dbReference>
<dbReference type="SUPFAM" id="SSF52283">
    <property type="entry name" value="Formate/glycerate dehydrogenase catalytic domain-like"/>
    <property type="match status" value="1"/>
</dbReference>
<dbReference type="InterPro" id="IPR029752">
    <property type="entry name" value="D-isomer_DH_CS1"/>
</dbReference>
<keyword evidence="8" id="KW-1185">Reference proteome</keyword>
<dbReference type="PROSITE" id="PS00065">
    <property type="entry name" value="D_2_HYDROXYACID_DH_1"/>
    <property type="match status" value="1"/>
</dbReference>
<evidence type="ECO:0000313" key="8">
    <source>
        <dbReference type="Proteomes" id="UP001596288"/>
    </source>
</evidence>
<dbReference type="PANTHER" id="PTHR43026:SF1">
    <property type="entry name" value="2-HYDROXYACID DEHYDROGENASE HOMOLOG 1-RELATED"/>
    <property type="match status" value="1"/>
</dbReference>
<accession>A0ABW1RMJ4</accession>
<dbReference type="InterPro" id="IPR058205">
    <property type="entry name" value="D-LDH-like"/>
</dbReference>
<proteinExistence type="inferred from homology"/>
<evidence type="ECO:0000313" key="7">
    <source>
        <dbReference type="EMBL" id="MFC6177225.1"/>
    </source>
</evidence>
<comment type="similarity">
    <text evidence="1 4">Belongs to the D-isomer specific 2-hydroxyacid dehydrogenase family.</text>
</comment>
<reference evidence="8" key="1">
    <citation type="journal article" date="2019" name="Int. J. Syst. Evol. Microbiol.">
        <title>The Global Catalogue of Microorganisms (GCM) 10K type strain sequencing project: providing services to taxonomists for standard genome sequencing and annotation.</title>
        <authorList>
            <consortium name="The Broad Institute Genomics Platform"/>
            <consortium name="The Broad Institute Genome Sequencing Center for Infectious Disease"/>
            <person name="Wu L."/>
            <person name="Ma J."/>
        </authorList>
    </citation>
    <scope>NUCLEOTIDE SEQUENCE [LARGE SCALE GENOMIC DNA]</scope>
    <source>
        <strain evidence="8">CCM 8927</strain>
    </source>
</reference>
<dbReference type="Proteomes" id="UP001596288">
    <property type="component" value="Unassembled WGS sequence"/>
</dbReference>
<dbReference type="InterPro" id="IPR006140">
    <property type="entry name" value="D-isomer_DH_NAD-bd"/>
</dbReference>
<feature type="domain" description="D-isomer specific 2-hydroxyacid dehydrogenase catalytic" evidence="5">
    <location>
        <begin position="8"/>
        <end position="331"/>
    </location>
</feature>
<keyword evidence="2 4" id="KW-0560">Oxidoreductase</keyword>
<dbReference type="PROSITE" id="PS00671">
    <property type="entry name" value="D_2_HYDROXYACID_DH_3"/>
    <property type="match status" value="1"/>
</dbReference>
<dbReference type="Gene3D" id="3.40.50.720">
    <property type="entry name" value="NAD(P)-binding Rossmann-like Domain"/>
    <property type="match status" value="2"/>
</dbReference>
<dbReference type="RefSeq" id="WP_223876545.1">
    <property type="nucleotide sequence ID" value="NZ_BJDF01000026.1"/>
</dbReference>
<keyword evidence="3" id="KW-0520">NAD</keyword>
<dbReference type="CDD" id="cd12186">
    <property type="entry name" value="LDH"/>
    <property type="match status" value="1"/>
</dbReference>
<evidence type="ECO:0000259" key="6">
    <source>
        <dbReference type="Pfam" id="PF02826"/>
    </source>
</evidence>
<protein>
    <submittedName>
        <fullName evidence="7">D-2-hydroxyacid dehydrogenase</fullName>
    </submittedName>
</protein>
<dbReference type="EMBL" id="JBHSSF010000025">
    <property type="protein sequence ID" value="MFC6177225.1"/>
    <property type="molecule type" value="Genomic_DNA"/>
</dbReference>
<sequence length="336" mass="37476">MMKIFLYGIREDEKNYLKEWTDVHPEVTIAYTDQFLSTETAELAKNYNGVVTLQMQPYSREALQNLHDFGINKISVRNVGLDGFDFQDLRDLGFSLTNVPVYSPNAIAEHTTSLILRLLRRVPEFDKKFNNADYSWFPTIGEEINGKTVGIVGTGHIGSVVARIMQAMGAKVIAYDIKPNPYLENLGVYVDSLDEIFKQADIITLHTPLAKKDVHMIDADAIAKMKDGVVIINAARGGLIDTEALIAGLDSGKIGGAGLDVLESENDVFQKKFNSLDDVKDPQFKALINRDNVIITPHTAFYTTTAVHNMVFDSLTDNLNMLEGRKPKYPVDLSEE</sequence>
<dbReference type="PANTHER" id="PTHR43026">
    <property type="entry name" value="2-HYDROXYACID DEHYDROGENASE HOMOLOG 1-RELATED"/>
    <property type="match status" value="1"/>
</dbReference>
<evidence type="ECO:0000259" key="5">
    <source>
        <dbReference type="Pfam" id="PF00389"/>
    </source>
</evidence>
<evidence type="ECO:0000256" key="2">
    <source>
        <dbReference type="ARBA" id="ARBA00023002"/>
    </source>
</evidence>